<name>A0A4P6V3T7_9HYPH</name>
<dbReference type="Proteomes" id="UP000293719">
    <property type="component" value="Chromosome"/>
</dbReference>
<dbReference type="EMBL" id="CP036532">
    <property type="protein sequence ID" value="QBK31409.1"/>
    <property type="molecule type" value="Genomic_DNA"/>
</dbReference>
<evidence type="ECO:0000259" key="4">
    <source>
        <dbReference type="PROSITE" id="PS51779"/>
    </source>
</evidence>
<keyword evidence="2" id="KW-1134">Transmembrane beta strand</keyword>
<gene>
    <name evidence="5" type="ORF">E0E05_12835</name>
</gene>
<reference evidence="5 6" key="1">
    <citation type="journal article" date="2017" name="Int. J. Syst. Evol. Microbiol.">
        <title>Roseitalea porphyridii gen. nov., sp. nov., isolated from a red alga, and reclassification of Hoeflea suaedae Chung et al. 2013 as Pseudohoeflea suaedae gen. nov., comb. nov.</title>
        <authorList>
            <person name="Hyeon J.W."/>
            <person name="Jeong S.E."/>
            <person name="Baek K."/>
            <person name="Jeon C.O."/>
        </authorList>
    </citation>
    <scope>NUCLEOTIDE SEQUENCE [LARGE SCALE GENOMIC DNA]</scope>
    <source>
        <strain evidence="5 6">MA7-20</strain>
    </source>
</reference>
<dbReference type="InterPro" id="IPR034746">
    <property type="entry name" value="POTRA"/>
</dbReference>
<accession>A0A4P6V3T7</accession>
<evidence type="ECO:0000313" key="6">
    <source>
        <dbReference type="Proteomes" id="UP000293719"/>
    </source>
</evidence>
<evidence type="ECO:0000256" key="2">
    <source>
        <dbReference type="ARBA" id="ARBA00022452"/>
    </source>
</evidence>
<dbReference type="InterPro" id="IPR039910">
    <property type="entry name" value="D15-like"/>
</dbReference>
<evidence type="ECO:0000256" key="1">
    <source>
        <dbReference type="ARBA" id="ARBA00004370"/>
    </source>
</evidence>
<evidence type="ECO:0000256" key="3">
    <source>
        <dbReference type="ARBA" id="ARBA00023136"/>
    </source>
</evidence>
<dbReference type="InterPro" id="IPR000184">
    <property type="entry name" value="Bac_surfAg_D15"/>
</dbReference>
<dbReference type="Gene3D" id="3.10.20.310">
    <property type="entry name" value="membrane protein fhac"/>
    <property type="match status" value="1"/>
</dbReference>
<dbReference type="Pfam" id="PF01103">
    <property type="entry name" value="Omp85"/>
    <property type="match status" value="1"/>
</dbReference>
<dbReference type="KEGG" id="rpod:E0E05_12835"/>
<dbReference type="Pfam" id="PF07244">
    <property type="entry name" value="POTRA"/>
    <property type="match status" value="1"/>
</dbReference>
<dbReference type="RefSeq" id="WP_131617072.1">
    <property type="nucleotide sequence ID" value="NZ_CP036532.1"/>
</dbReference>
<evidence type="ECO:0000313" key="5">
    <source>
        <dbReference type="EMBL" id="QBK31409.1"/>
    </source>
</evidence>
<dbReference type="PROSITE" id="PS51779">
    <property type="entry name" value="POTRA"/>
    <property type="match status" value="1"/>
</dbReference>
<dbReference type="InterPro" id="IPR010827">
    <property type="entry name" value="BamA/TamA_POTRA"/>
</dbReference>
<keyword evidence="6" id="KW-1185">Reference proteome</keyword>
<dbReference type="GO" id="GO:0019867">
    <property type="term" value="C:outer membrane"/>
    <property type="evidence" value="ECO:0007669"/>
    <property type="project" value="InterPro"/>
</dbReference>
<comment type="subcellular location">
    <subcellularLocation>
        <location evidence="1">Membrane</location>
    </subcellularLocation>
</comment>
<proteinExistence type="predicted"/>
<dbReference type="AlphaFoldDB" id="A0A4P6V3T7"/>
<dbReference type="PANTHER" id="PTHR12815:SF42">
    <property type="entry name" value="BACTERIAL SURFACE ANTIGEN (D15) DOMAIN-CONTAINING PROTEIN"/>
    <property type="match status" value="1"/>
</dbReference>
<dbReference type="PANTHER" id="PTHR12815">
    <property type="entry name" value="SORTING AND ASSEMBLY MACHINERY SAMM50 PROTEIN FAMILY MEMBER"/>
    <property type="match status" value="1"/>
</dbReference>
<dbReference type="OrthoDB" id="9769707at2"/>
<dbReference type="GeneID" id="90768187"/>
<organism evidence="5 6">
    <name type="scientific">Roseitalea porphyridii</name>
    <dbReference type="NCBI Taxonomy" id="1852022"/>
    <lineage>
        <taxon>Bacteria</taxon>
        <taxon>Pseudomonadati</taxon>
        <taxon>Pseudomonadota</taxon>
        <taxon>Alphaproteobacteria</taxon>
        <taxon>Hyphomicrobiales</taxon>
        <taxon>Ahrensiaceae</taxon>
        <taxon>Roseitalea</taxon>
    </lineage>
</organism>
<feature type="domain" description="POTRA" evidence="4">
    <location>
        <begin position="246"/>
        <end position="320"/>
    </location>
</feature>
<sequence>MALPGSAGRKRAIARRAAAVAVGALTLAVPARPAAALELFGLCLIGSCRAEEPGNGLIDPKPYDAELTVTVDDPDLESALRGASALIGGSGEPAAGSAGLLSRAQGDYRRLLAALYNEARYGGEISIRVDGLEVADLPVGYEFDDGALFSISVAPVSPFTFSQTAIDNPPPPTSDPRDAVEDPADIGFAPGLPARASVVRQAGELTVQGWRQQGHPKAAVVDRSAVANHPERTLAVALGVEPGPRAVYGPVSVTGAERMKPGFIAAQTGIDPGREFDPDDLERARERLRRLGVFSSAAVNEGESVGPDGTLPIEVAVDERKLRRIGIGAEYSTVEGFGASAYWLHRNLFGRAERLRIEGEVGGIEGVDPTDYDYRLGATLGLPGRFTPDTDLELSAVAERQVLDAYTRTGGDVEAGVTHYASPILTYTGSLFAGYAEFEDGFGTRRFGLIGASAGFERDTRDDELDPTSGTFLSATATPFYEWEFGNSGIKLEGEARAYLGLGADSGTVLAGRARVGSILGPGASQLPPDLLFFAGGGSSVRGYAFRSIGAGGQMTVGGRSLLEANAEIRQDITERIGIVGFADAAIVGSGSTPGSGGSPLVGVGIGARYDTGLGPIRVDVALPLNKRPQDGDFALYAGIGQAF</sequence>
<protein>
    <submittedName>
        <fullName evidence="5">Outer membrane protein assembly factor</fullName>
    </submittedName>
</protein>
<keyword evidence="2" id="KW-0812">Transmembrane</keyword>
<dbReference type="Gene3D" id="2.40.160.50">
    <property type="entry name" value="membrane protein fhac: a member of the omp85/tpsb transporter family"/>
    <property type="match status" value="1"/>
</dbReference>
<keyword evidence="3" id="KW-0472">Membrane</keyword>